<keyword evidence="1" id="KW-0732">Signal</keyword>
<protein>
    <recommendedName>
        <fullName evidence="2">Ricin B lectin domain-containing protein</fullName>
    </recommendedName>
</protein>
<feature type="signal peptide" evidence="1">
    <location>
        <begin position="1"/>
        <end position="20"/>
    </location>
</feature>
<dbReference type="SUPFAM" id="SSF50370">
    <property type="entry name" value="Ricin B-like lectins"/>
    <property type="match status" value="1"/>
</dbReference>
<feature type="domain" description="Ricin B lectin" evidence="2">
    <location>
        <begin position="43"/>
        <end position="135"/>
    </location>
</feature>
<keyword evidence="4" id="KW-1185">Reference proteome</keyword>
<evidence type="ECO:0000259" key="2">
    <source>
        <dbReference type="Pfam" id="PF00652"/>
    </source>
</evidence>
<dbReference type="InterPro" id="IPR000772">
    <property type="entry name" value="Ricin_B_lectin"/>
</dbReference>
<gene>
    <name evidence="3" type="ORF">D9611_007093</name>
</gene>
<dbReference type="Proteomes" id="UP000541558">
    <property type="component" value="Unassembled WGS sequence"/>
</dbReference>
<reference evidence="3 4" key="1">
    <citation type="journal article" date="2020" name="ISME J.">
        <title>Uncovering the hidden diversity of litter-decomposition mechanisms in mushroom-forming fungi.</title>
        <authorList>
            <person name="Floudas D."/>
            <person name="Bentzer J."/>
            <person name="Ahren D."/>
            <person name="Johansson T."/>
            <person name="Persson P."/>
            <person name="Tunlid A."/>
        </authorList>
    </citation>
    <scope>NUCLEOTIDE SEQUENCE [LARGE SCALE GENOMIC DNA]</scope>
    <source>
        <strain evidence="3 4">CBS 175.51</strain>
    </source>
</reference>
<accession>A0A8H5B1Y5</accession>
<dbReference type="AlphaFoldDB" id="A0A8H5B1Y5"/>
<dbReference type="Gene3D" id="2.80.10.50">
    <property type="match status" value="1"/>
</dbReference>
<dbReference type="PROSITE" id="PS50231">
    <property type="entry name" value="RICIN_B_LECTIN"/>
    <property type="match status" value="1"/>
</dbReference>
<dbReference type="Pfam" id="PF00652">
    <property type="entry name" value="Ricin_B_lectin"/>
    <property type="match status" value="1"/>
</dbReference>
<organism evidence="3 4">
    <name type="scientific">Ephemerocybe angulata</name>
    <dbReference type="NCBI Taxonomy" id="980116"/>
    <lineage>
        <taxon>Eukaryota</taxon>
        <taxon>Fungi</taxon>
        <taxon>Dikarya</taxon>
        <taxon>Basidiomycota</taxon>
        <taxon>Agaricomycotina</taxon>
        <taxon>Agaricomycetes</taxon>
        <taxon>Agaricomycetidae</taxon>
        <taxon>Agaricales</taxon>
        <taxon>Agaricineae</taxon>
        <taxon>Psathyrellaceae</taxon>
        <taxon>Ephemerocybe</taxon>
    </lineage>
</organism>
<proteinExistence type="predicted"/>
<evidence type="ECO:0000313" key="3">
    <source>
        <dbReference type="EMBL" id="KAF5314528.1"/>
    </source>
</evidence>
<evidence type="ECO:0000256" key="1">
    <source>
        <dbReference type="SAM" id="SignalP"/>
    </source>
</evidence>
<dbReference type="EMBL" id="JAACJK010000221">
    <property type="protein sequence ID" value="KAF5314528.1"/>
    <property type="molecule type" value="Genomic_DNA"/>
</dbReference>
<feature type="chain" id="PRO_5034318491" description="Ricin B lectin domain-containing protein" evidence="1">
    <location>
        <begin position="21"/>
        <end position="172"/>
    </location>
</feature>
<dbReference type="OrthoDB" id="6770063at2759"/>
<evidence type="ECO:0000313" key="4">
    <source>
        <dbReference type="Proteomes" id="UP000541558"/>
    </source>
</evidence>
<sequence length="172" mass="18992">MPNLIHTSFLLLAAVTFAAAWEGRVGFNDEQFYGLAVNENHEITNGSAVQIGHFDGKDRASNQASNWTLNRGPTKVKLTMRPDFCLDAGTNPTNGTLMKVWQCYDNLPAQAWYWTDDNRLALEGQGFCLDLPSGNVYGQPPTPSPRSSKSGLALLEIPIRFGRKTAFKSRSL</sequence>
<dbReference type="InterPro" id="IPR035992">
    <property type="entry name" value="Ricin_B-like_lectins"/>
</dbReference>
<comment type="caution">
    <text evidence="3">The sequence shown here is derived from an EMBL/GenBank/DDBJ whole genome shotgun (WGS) entry which is preliminary data.</text>
</comment>
<name>A0A8H5B1Y5_9AGAR</name>